<dbReference type="EMBL" id="KZ772768">
    <property type="protein sequence ID" value="PTQ32644.1"/>
    <property type="molecule type" value="Genomic_DNA"/>
</dbReference>
<accession>A0A2R6WFL9</accession>
<evidence type="ECO:0000313" key="2">
    <source>
        <dbReference type="EMBL" id="PTQ32644.1"/>
    </source>
</evidence>
<proteinExistence type="predicted"/>
<keyword evidence="3" id="KW-1185">Reference proteome</keyword>
<dbReference type="AlphaFoldDB" id="A0A2R6WFL9"/>
<evidence type="ECO:0000256" key="1">
    <source>
        <dbReference type="SAM" id="SignalP"/>
    </source>
</evidence>
<protein>
    <recommendedName>
        <fullName evidence="4">Secreted protein</fullName>
    </recommendedName>
</protein>
<sequence length="122" mass="13698">MLAVSPLLVTTTLFLSSVCLIAAIATRHTNEVLGLLRGKWSRRRHDIIMRSLHCLSYGRSPLLEYFLNTSPHIPVEISLRRQDVDILQHSMSVRRPEKVNLAAGLAHSPFGLQMRCDVKSAP</sequence>
<name>A0A2R6WFL9_MARPO</name>
<feature type="chain" id="PRO_5015338073" description="Secreted protein" evidence="1">
    <location>
        <begin position="26"/>
        <end position="122"/>
    </location>
</feature>
<evidence type="ECO:0008006" key="4">
    <source>
        <dbReference type="Google" id="ProtNLM"/>
    </source>
</evidence>
<evidence type="ECO:0000313" key="3">
    <source>
        <dbReference type="Proteomes" id="UP000244005"/>
    </source>
</evidence>
<gene>
    <name evidence="2" type="ORF">MARPO_0096s0006</name>
</gene>
<organism evidence="2 3">
    <name type="scientific">Marchantia polymorpha</name>
    <name type="common">Common liverwort</name>
    <name type="synonym">Marchantia aquatica</name>
    <dbReference type="NCBI Taxonomy" id="3197"/>
    <lineage>
        <taxon>Eukaryota</taxon>
        <taxon>Viridiplantae</taxon>
        <taxon>Streptophyta</taxon>
        <taxon>Embryophyta</taxon>
        <taxon>Marchantiophyta</taxon>
        <taxon>Marchantiopsida</taxon>
        <taxon>Marchantiidae</taxon>
        <taxon>Marchantiales</taxon>
        <taxon>Marchantiaceae</taxon>
        <taxon>Marchantia</taxon>
    </lineage>
</organism>
<reference evidence="3" key="1">
    <citation type="journal article" date="2017" name="Cell">
        <title>Insights into land plant evolution garnered from the Marchantia polymorpha genome.</title>
        <authorList>
            <person name="Bowman J.L."/>
            <person name="Kohchi T."/>
            <person name="Yamato K.T."/>
            <person name="Jenkins J."/>
            <person name="Shu S."/>
            <person name="Ishizaki K."/>
            <person name="Yamaoka S."/>
            <person name="Nishihama R."/>
            <person name="Nakamura Y."/>
            <person name="Berger F."/>
            <person name="Adam C."/>
            <person name="Aki S.S."/>
            <person name="Althoff F."/>
            <person name="Araki T."/>
            <person name="Arteaga-Vazquez M.A."/>
            <person name="Balasubrmanian S."/>
            <person name="Barry K."/>
            <person name="Bauer D."/>
            <person name="Boehm C.R."/>
            <person name="Briginshaw L."/>
            <person name="Caballero-Perez J."/>
            <person name="Catarino B."/>
            <person name="Chen F."/>
            <person name="Chiyoda S."/>
            <person name="Chovatia M."/>
            <person name="Davies K.M."/>
            <person name="Delmans M."/>
            <person name="Demura T."/>
            <person name="Dierschke T."/>
            <person name="Dolan L."/>
            <person name="Dorantes-Acosta A.E."/>
            <person name="Eklund D.M."/>
            <person name="Florent S.N."/>
            <person name="Flores-Sandoval E."/>
            <person name="Fujiyama A."/>
            <person name="Fukuzawa H."/>
            <person name="Galik B."/>
            <person name="Grimanelli D."/>
            <person name="Grimwood J."/>
            <person name="Grossniklaus U."/>
            <person name="Hamada T."/>
            <person name="Haseloff J."/>
            <person name="Hetherington A.J."/>
            <person name="Higo A."/>
            <person name="Hirakawa Y."/>
            <person name="Hundley H.N."/>
            <person name="Ikeda Y."/>
            <person name="Inoue K."/>
            <person name="Inoue S.I."/>
            <person name="Ishida S."/>
            <person name="Jia Q."/>
            <person name="Kakita M."/>
            <person name="Kanazawa T."/>
            <person name="Kawai Y."/>
            <person name="Kawashima T."/>
            <person name="Kennedy M."/>
            <person name="Kinose K."/>
            <person name="Kinoshita T."/>
            <person name="Kohara Y."/>
            <person name="Koide E."/>
            <person name="Komatsu K."/>
            <person name="Kopischke S."/>
            <person name="Kubo M."/>
            <person name="Kyozuka J."/>
            <person name="Lagercrantz U."/>
            <person name="Lin S.S."/>
            <person name="Lindquist E."/>
            <person name="Lipzen A.M."/>
            <person name="Lu C.W."/>
            <person name="De Luna E."/>
            <person name="Martienssen R.A."/>
            <person name="Minamino N."/>
            <person name="Mizutani M."/>
            <person name="Mizutani M."/>
            <person name="Mochizuki N."/>
            <person name="Monte I."/>
            <person name="Mosher R."/>
            <person name="Nagasaki H."/>
            <person name="Nakagami H."/>
            <person name="Naramoto S."/>
            <person name="Nishitani K."/>
            <person name="Ohtani M."/>
            <person name="Okamoto T."/>
            <person name="Okumura M."/>
            <person name="Phillips J."/>
            <person name="Pollak B."/>
            <person name="Reinders A."/>
            <person name="Rovekamp M."/>
            <person name="Sano R."/>
            <person name="Sawa S."/>
            <person name="Schmid M.W."/>
            <person name="Shirakawa M."/>
            <person name="Solano R."/>
            <person name="Spunde A."/>
            <person name="Suetsugu N."/>
            <person name="Sugano S."/>
            <person name="Sugiyama A."/>
            <person name="Sun R."/>
            <person name="Suzuki Y."/>
            <person name="Takenaka M."/>
            <person name="Takezawa D."/>
            <person name="Tomogane H."/>
            <person name="Tsuzuki M."/>
            <person name="Ueda T."/>
            <person name="Umeda M."/>
            <person name="Ward J.M."/>
            <person name="Watanabe Y."/>
            <person name="Yazaki K."/>
            <person name="Yokoyama R."/>
            <person name="Yoshitake Y."/>
            <person name="Yotsui I."/>
            <person name="Zachgo S."/>
            <person name="Schmutz J."/>
        </authorList>
    </citation>
    <scope>NUCLEOTIDE SEQUENCE [LARGE SCALE GENOMIC DNA]</scope>
    <source>
        <strain evidence="3">Tak-1</strain>
    </source>
</reference>
<feature type="signal peptide" evidence="1">
    <location>
        <begin position="1"/>
        <end position="25"/>
    </location>
</feature>
<dbReference type="Gramene" id="Mp1g09950.1">
    <property type="protein sequence ID" value="Mp1g09950.1.cds1"/>
    <property type="gene ID" value="Mp1g09950"/>
</dbReference>
<keyword evidence="1" id="KW-0732">Signal</keyword>
<dbReference type="Proteomes" id="UP000244005">
    <property type="component" value="Unassembled WGS sequence"/>
</dbReference>